<proteinExistence type="predicted"/>
<dbReference type="InterPro" id="IPR036388">
    <property type="entry name" value="WH-like_DNA-bd_sf"/>
</dbReference>
<dbReference type="PANTHER" id="PTHR38445">
    <property type="entry name" value="HTH-TYPE TRANSCRIPTIONAL REPRESSOR YTRA"/>
    <property type="match status" value="1"/>
</dbReference>
<gene>
    <name evidence="5" type="ORF">ACFQ47_01530</name>
</gene>
<dbReference type="InterPro" id="IPR000524">
    <property type="entry name" value="Tscrpt_reg_HTH_GntR"/>
</dbReference>
<evidence type="ECO:0000313" key="5">
    <source>
        <dbReference type="EMBL" id="MFD1431390.1"/>
    </source>
</evidence>
<dbReference type="PROSITE" id="PS50949">
    <property type="entry name" value="HTH_GNTR"/>
    <property type="match status" value="1"/>
</dbReference>
<evidence type="ECO:0000313" key="6">
    <source>
        <dbReference type="Proteomes" id="UP001597192"/>
    </source>
</evidence>
<dbReference type="PANTHER" id="PTHR38445:SF9">
    <property type="entry name" value="HTH-TYPE TRANSCRIPTIONAL REPRESSOR YTRA"/>
    <property type="match status" value="1"/>
</dbReference>
<dbReference type="Proteomes" id="UP001597192">
    <property type="component" value="Unassembled WGS sequence"/>
</dbReference>
<evidence type="ECO:0000256" key="3">
    <source>
        <dbReference type="ARBA" id="ARBA00023163"/>
    </source>
</evidence>
<evidence type="ECO:0000256" key="2">
    <source>
        <dbReference type="ARBA" id="ARBA00023125"/>
    </source>
</evidence>
<name>A0ABW4CP60_9LACO</name>
<keyword evidence="6" id="KW-1185">Reference proteome</keyword>
<dbReference type="SUPFAM" id="SSF46785">
    <property type="entry name" value="Winged helix' DNA-binding domain"/>
    <property type="match status" value="1"/>
</dbReference>
<accession>A0ABW4CP60</accession>
<dbReference type="CDD" id="cd07377">
    <property type="entry name" value="WHTH_GntR"/>
    <property type="match status" value="1"/>
</dbReference>
<comment type="caution">
    <text evidence="5">The sequence shown here is derived from an EMBL/GenBank/DDBJ whole genome shotgun (WGS) entry which is preliminary data.</text>
</comment>
<dbReference type="RefSeq" id="WP_125697067.1">
    <property type="nucleotide sequence ID" value="NZ_JBHTOG010000005.1"/>
</dbReference>
<evidence type="ECO:0000256" key="1">
    <source>
        <dbReference type="ARBA" id="ARBA00023015"/>
    </source>
</evidence>
<dbReference type="Pfam" id="PF00392">
    <property type="entry name" value="GntR"/>
    <property type="match status" value="1"/>
</dbReference>
<keyword evidence="2" id="KW-0238">DNA-binding</keyword>
<dbReference type="Gene3D" id="1.10.10.10">
    <property type="entry name" value="Winged helix-like DNA-binding domain superfamily/Winged helix DNA-binding domain"/>
    <property type="match status" value="1"/>
</dbReference>
<sequence>MDDQQFSHLAYYERLVLDVKQQITTGILRPGDKLPSVREMAQQVKLNPNTVAKAYKQLEADHVVEMRPGLGSFIAEPDDAAQQAAANVVRPKVEAAVLEACAAGVSEGTVRGWLAQIYARQGGQTNGIDR</sequence>
<organism evidence="5 6">
    <name type="scientific">Lacticaseibacillus yichunensis</name>
    <dbReference type="NCBI Taxonomy" id="2486015"/>
    <lineage>
        <taxon>Bacteria</taxon>
        <taxon>Bacillati</taxon>
        <taxon>Bacillota</taxon>
        <taxon>Bacilli</taxon>
        <taxon>Lactobacillales</taxon>
        <taxon>Lactobacillaceae</taxon>
        <taxon>Lacticaseibacillus</taxon>
    </lineage>
</organism>
<protein>
    <submittedName>
        <fullName evidence="5">GntR family transcriptional regulator</fullName>
    </submittedName>
</protein>
<dbReference type="InterPro" id="IPR036390">
    <property type="entry name" value="WH_DNA-bd_sf"/>
</dbReference>
<dbReference type="EMBL" id="JBHTOG010000005">
    <property type="protein sequence ID" value="MFD1431390.1"/>
    <property type="molecule type" value="Genomic_DNA"/>
</dbReference>
<reference evidence="6" key="1">
    <citation type="journal article" date="2019" name="Int. J. Syst. Evol. Microbiol.">
        <title>The Global Catalogue of Microorganisms (GCM) 10K type strain sequencing project: providing services to taxonomists for standard genome sequencing and annotation.</title>
        <authorList>
            <consortium name="The Broad Institute Genomics Platform"/>
            <consortium name="The Broad Institute Genome Sequencing Center for Infectious Disease"/>
            <person name="Wu L."/>
            <person name="Ma J."/>
        </authorList>
    </citation>
    <scope>NUCLEOTIDE SEQUENCE [LARGE SCALE GENOMIC DNA]</scope>
    <source>
        <strain evidence="6">CCM 8947</strain>
    </source>
</reference>
<keyword evidence="1" id="KW-0805">Transcription regulation</keyword>
<evidence type="ECO:0000259" key="4">
    <source>
        <dbReference type="PROSITE" id="PS50949"/>
    </source>
</evidence>
<feature type="domain" description="HTH gntR-type" evidence="4">
    <location>
        <begin position="9"/>
        <end position="77"/>
    </location>
</feature>
<dbReference type="SMART" id="SM00345">
    <property type="entry name" value="HTH_GNTR"/>
    <property type="match status" value="1"/>
</dbReference>
<keyword evidence="3" id="KW-0804">Transcription</keyword>